<dbReference type="AlphaFoldDB" id="A0A1T8TJN7"/>
<name>A0A1T8TJN7_9MYCO</name>
<keyword evidence="1" id="KW-1133">Transmembrane helix</keyword>
<sequence>MSHDFWMGLLVIPVLIGGLAVAAAAVLILILIYVSAKVDLSTWKLWPKDANYLSNRPVLAAVMMRAKSVHYLWIPGWHVVICRTTLFNCQDAEDVLQHRRIERAVRDALIQPETNEDTV</sequence>
<gene>
    <name evidence="2" type="ORF">SAMEA2259716_05136</name>
</gene>
<keyword evidence="1" id="KW-0812">Transmembrane</keyword>
<keyword evidence="1" id="KW-0472">Membrane</keyword>
<proteinExistence type="predicted"/>
<reference evidence="2 3" key="1">
    <citation type="submission" date="2016-11" db="EMBL/GenBank/DDBJ databases">
        <authorList>
            <consortium name="Pathogen Informatics"/>
        </authorList>
    </citation>
    <scope>NUCLEOTIDE SEQUENCE [LARGE SCALE GENOMIC DNA]</scope>
    <source>
        <strain evidence="2 3">911</strain>
    </source>
</reference>
<accession>A0A1T8TJN7</accession>
<evidence type="ECO:0000256" key="1">
    <source>
        <dbReference type="SAM" id="Phobius"/>
    </source>
</evidence>
<evidence type="ECO:0000313" key="2">
    <source>
        <dbReference type="EMBL" id="SKM80682.1"/>
    </source>
</evidence>
<dbReference type="EMBL" id="FVGW01000015">
    <property type="protein sequence ID" value="SKM80682.1"/>
    <property type="molecule type" value="Genomic_DNA"/>
</dbReference>
<evidence type="ECO:0000313" key="3">
    <source>
        <dbReference type="Proteomes" id="UP000190074"/>
    </source>
</evidence>
<dbReference type="Proteomes" id="UP000190074">
    <property type="component" value="Unassembled WGS sequence"/>
</dbReference>
<organism evidence="2 3">
    <name type="scientific">Mycobacteroides abscessus subsp. massiliense</name>
    <dbReference type="NCBI Taxonomy" id="1962118"/>
    <lineage>
        <taxon>Bacteria</taxon>
        <taxon>Bacillati</taxon>
        <taxon>Actinomycetota</taxon>
        <taxon>Actinomycetes</taxon>
        <taxon>Mycobacteriales</taxon>
        <taxon>Mycobacteriaceae</taxon>
        <taxon>Mycobacteroides</taxon>
        <taxon>Mycobacteroides abscessus</taxon>
    </lineage>
</organism>
<protein>
    <submittedName>
        <fullName evidence="2">Uncharacterized protein</fullName>
    </submittedName>
</protein>
<feature type="transmembrane region" description="Helical" evidence="1">
    <location>
        <begin position="6"/>
        <end position="34"/>
    </location>
</feature>